<evidence type="ECO:0000313" key="2">
    <source>
        <dbReference type="EMBL" id="MDR7082713.1"/>
    </source>
</evidence>
<protein>
    <submittedName>
        <fullName evidence="2">PadR family transcriptional regulator PadR</fullName>
    </submittedName>
</protein>
<feature type="domain" description="Transcription regulator PadR N-terminal" evidence="1">
    <location>
        <begin position="24"/>
        <end position="96"/>
    </location>
</feature>
<dbReference type="InterPro" id="IPR036390">
    <property type="entry name" value="WH_DNA-bd_sf"/>
</dbReference>
<evidence type="ECO:0000259" key="1">
    <source>
        <dbReference type="Pfam" id="PF03551"/>
    </source>
</evidence>
<dbReference type="InterPro" id="IPR052509">
    <property type="entry name" value="Metal_resp_DNA-bind_regulator"/>
</dbReference>
<sequence length="118" mass="13241">MGTRVYPTPALPSAGKWCPLPQSVLAVLSRGECHGYAIAEVLRQHGFSRIKGGTLYPLLKRLEDQGLVEHAWQHSQAGPGRKQFTLTELGRRELERLAAAWRRMSQALTEIPTRQEQP</sequence>
<dbReference type="PANTHER" id="PTHR33169">
    <property type="entry name" value="PADR-FAMILY TRANSCRIPTIONAL REGULATOR"/>
    <property type="match status" value="1"/>
</dbReference>
<accession>A0ABU1UBY0</accession>
<dbReference type="PANTHER" id="PTHR33169:SF14">
    <property type="entry name" value="TRANSCRIPTIONAL REGULATOR RV3488"/>
    <property type="match status" value="1"/>
</dbReference>
<dbReference type="Pfam" id="PF03551">
    <property type="entry name" value="PadR"/>
    <property type="match status" value="1"/>
</dbReference>
<keyword evidence="3" id="KW-1185">Reference proteome</keyword>
<dbReference type="Proteomes" id="UP001252243">
    <property type="component" value="Unassembled WGS sequence"/>
</dbReference>
<dbReference type="RefSeq" id="WP_310056385.1">
    <property type="nucleotide sequence ID" value="NZ_JAVDVQ010000007.1"/>
</dbReference>
<dbReference type="InterPro" id="IPR036388">
    <property type="entry name" value="WH-like_DNA-bd_sf"/>
</dbReference>
<dbReference type="SUPFAM" id="SSF46785">
    <property type="entry name" value="Winged helix' DNA-binding domain"/>
    <property type="match status" value="1"/>
</dbReference>
<dbReference type="EMBL" id="JAVDVQ010000007">
    <property type="protein sequence ID" value="MDR7082713.1"/>
    <property type="molecule type" value="Genomic_DNA"/>
</dbReference>
<name>A0ABU1UBY0_9MICC</name>
<dbReference type="InterPro" id="IPR005149">
    <property type="entry name" value="Tscrpt_reg_PadR_N"/>
</dbReference>
<proteinExistence type="predicted"/>
<comment type="caution">
    <text evidence="2">The sequence shown here is derived from an EMBL/GenBank/DDBJ whole genome shotgun (WGS) entry which is preliminary data.</text>
</comment>
<dbReference type="Gene3D" id="1.10.10.10">
    <property type="entry name" value="Winged helix-like DNA-binding domain superfamily/Winged helix DNA-binding domain"/>
    <property type="match status" value="1"/>
</dbReference>
<evidence type="ECO:0000313" key="3">
    <source>
        <dbReference type="Proteomes" id="UP001252243"/>
    </source>
</evidence>
<gene>
    <name evidence="2" type="ORF">J2X01_002003</name>
</gene>
<reference evidence="2 3" key="1">
    <citation type="submission" date="2023-07" db="EMBL/GenBank/DDBJ databases">
        <title>Sorghum-associated microbial communities from plants grown in Nebraska, USA.</title>
        <authorList>
            <person name="Schachtman D."/>
        </authorList>
    </citation>
    <scope>NUCLEOTIDE SEQUENCE [LARGE SCALE GENOMIC DNA]</scope>
    <source>
        <strain evidence="2 3">BE167</strain>
    </source>
</reference>
<organism evidence="2 3">
    <name type="scientific">Arthrobacter ginsengisoli</name>
    <dbReference type="NCBI Taxonomy" id="1356565"/>
    <lineage>
        <taxon>Bacteria</taxon>
        <taxon>Bacillati</taxon>
        <taxon>Actinomycetota</taxon>
        <taxon>Actinomycetes</taxon>
        <taxon>Micrococcales</taxon>
        <taxon>Micrococcaceae</taxon>
        <taxon>Arthrobacter</taxon>
    </lineage>
</organism>